<dbReference type="SUPFAM" id="SSF53067">
    <property type="entry name" value="Actin-like ATPase domain"/>
    <property type="match status" value="1"/>
</dbReference>
<protein>
    <submittedName>
        <fullName evidence="1">Beta-centractin (Trinotate prediction)</fullName>
    </submittedName>
</protein>
<dbReference type="InterPro" id="IPR043129">
    <property type="entry name" value="ATPase_NBD"/>
</dbReference>
<organism evidence="1">
    <name type="scientific">Myxobolus squamalis</name>
    <name type="common">Myxosporean</name>
    <dbReference type="NCBI Taxonomy" id="59785"/>
    <lineage>
        <taxon>Eukaryota</taxon>
        <taxon>Metazoa</taxon>
        <taxon>Cnidaria</taxon>
        <taxon>Myxozoa</taxon>
        <taxon>Myxosporea</taxon>
        <taxon>Bivalvulida</taxon>
        <taxon>Platysporina</taxon>
        <taxon>Myxobolidae</taxon>
        <taxon>Myxobolus</taxon>
    </lineage>
</organism>
<dbReference type="Gene3D" id="3.30.420.40">
    <property type="match status" value="1"/>
</dbReference>
<reference evidence="1" key="1">
    <citation type="submission" date="2018-11" db="EMBL/GenBank/DDBJ databases">
        <title>Myxobolus squamalis genome and transcriptome.</title>
        <authorList>
            <person name="Yahalomi D."/>
            <person name="Atkinson S.D."/>
            <person name="Neuhof M."/>
            <person name="Chang E.S."/>
            <person name="Philippe H."/>
            <person name="Cartwright P."/>
            <person name="Bartholomew J.L."/>
            <person name="Huchon D."/>
        </authorList>
    </citation>
    <scope>NUCLEOTIDE SEQUENCE</scope>
    <source>
        <strain evidence="1">71B08</strain>
        <tissue evidence="1">Whole</tissue>
    </source>
</reference>
<dbReference type="Pfam" id="PF00022">
    <property type="entry name" value="Actin"/>
    <property type="match status" value="1"/>
</dbReference>
<dbReference type="InterPro" id="IPR004000">
    <property type="entry name" value="Actin"/>
</dbReference>
<dbReference type="AlphaFoldDB" id="A0A6B2FXK8"/>
<proteinExistence type="predicted"/>
<evidence type="ECO:0000313" key="1">
    <source>
        <dbReference type="EMBL" id="NDJ96268.1"/>
    </source>
</evidence>
<dbReference type="PANTHER" id="PTHR11937">
    <property type="entry name" value="ACTIN"/>
    <property type="match status" value="1"/>
</dbReference>
<dbReference type="Gene3D" id="3.90.640.10">
    <property type="entry name" value="Actin, Chain A, domain 4"/>
    <property type="match status" value="1"/>
</dbReference>
<dbReference type="EMBL" id="GHBR01000795">
    <property type="protein sequence ID" value="NDJ96268.1"/>
    <property type="molecule type" value="Transcribed_RNA"/>
</dbReference>
<accession>A0A6B2FXK8</accession>
<sequence length="117" mass="13370">MKHNICQISPIPFNIEHESDYKSSSIQYPLPDGTIISVGRSRTLSTEVLFRPFLIGDESPGFHQLLFDVIRTVDHEVRKKIYKNIVLSGGNTLFEGFEARLMYEMKLLTGNQANIKK</sequence>
<name>A0A6B2FXK8_MYXSQ</name>